<accession>A0AAD3XL13</accession>
<keyword evidence="1" id="KW-0732">Signal</keyword>
<keyword evidence="3" id="KW-1185">Reference proteome</keyword>
<dbReference type="EMBL" id="BSYO01000008">
    <property type="protein sequence ID" value="GMH08593.1"/>
    <property type="molecule type" value="Genomic_DNA"/>
</dbReference>
<proteinExistence type="predicted"/>
<name>A0AAD3XL13_NEPGR</name>
<reference evidence="2" key="1">
    <citation type="submission" date="2023-05" db="EMBL/GenBank/DDBJ databases">
        <title>Nepenthes gracilis genome sequencing.</title>
        <authorList>
            <person name="Fukushima K."/>
        </authorList>
    </citation>
    <scope>NUCLEOTIDE SEQUENCE</scope>
    <source>
        <strain evidence="2">SING2019-196</strain>
    </source>
</reference>
<gene>
    <name evidence="2" type="ORF">Nepgr_010433</name>
</gene>
<sequence length="66" mass="7075">MAALYLTTMLLVLPVDGVGVGYYWALFGRVCLIFLMLVNQCAAVGDGKWYPRNEGFAACAGAVAQD</sequence>
<organism evidence="2 3">
    <name type="scientific">Nepenthes gracilis</name>
    <name type="common">Slender pitcher plant</name>
    <dbReference type="NCBI Taxonomy" id="150966"/>
    <lineage>
        <taxon>Eukaryota</taxon>
        <taxon>Viridiplantae</taxon>
        <taxon>Streptophyta</taxon>
        <taxon>Embryophyta</taxon>
        <taxon>Tracheophyta</taxon>
        <taxon>Spermatophyta</taxon>
        <taxon>Magnoliopsida</taxon>
        <taxon>eudicotyledons</taxon>
        <taxon>Gunneridae</taxon>
        <taxon>Pentapetalae</taxon>
        <taxon>Caryophyllales</taxon>
        <taxon>Nepenthaceae</taxon>
        <taxon>Nepenthes</taxon>
    </lineage>
</organism>
<feature type="chain" id="PRO_5042179831" evidence="1">
    <location>
        <begin position="18"/>
        <end position="66"/>
    </location>
</feature>
<evidence type="ECO:0000256" key="1">
    <source>
        <dbReference type="SAM" id="SignalP"/>
    </source>
</evidence>
<evidence type="ECO:0000313" key="2">
    <source>
        <dbReference type="EMBL" id="GMH08593.1"/>
    </source>
</evidence>
<dbReference type="AlphaFoldDB" id="A0AAD3XL13"/>
<protein>
    <submittedName>
        <fullName evidence="2">Uncharacterized protein</fullName>
    </submittedName>
</protein>
<feature type="signal peptide" evidence="1">
    <location>
        <begin position="1"/>
        <end position="17"/>
    </location>
</feature>
<evidence type="ECO:0000313" key="3">
    <source>
        <dbReference type="Proteomes" id="UP001279734"/>
    </source>
</evidence>
<comment type="caution">
    <text evidence="2">The sequence shown here is derived from an EMBL/GenBank/DDBJ whole genome shotgun (WGS) entry which is preliminary data.</text>
</comment>
<dbReference type="Proteomes" id="UP001279734">
    <property type="component" value="Unassembled WGS sequence"/>
</dbReference>